<feature type="active site" description="Charge relay system" evidence="8">
    <location>
        <position position="67"/>
    </location>
</feature>
<evidence type="ECO:0000313" key="10">
    <source>
        <dbReference type="Proteomes" id="UP000828390"/>
    </source>
</evidence>
<evidence type="ECO:0000256" key="7">
    <source>
        <dbReference type="ARBA" id="ARBA00032082"/>
    </source>
</evidence>
<dbReference type="SUPFAM" id="SSF53474">
    <property type="entry name" value="alpha/beta-Hydrolases"/>
    <property type="match status" value="1"/>
</dbReference>
<organism evidence="9 10">
    <name type="scientific">Dreissena polymorpha</name>
    <name type="common">Zebra mussel</name>
    <name type="synonym">Mytilus polymorpha</name>
    <dbReference type="NCBI Taxonomy" id="45954"/>
    <lineage>
        <taxon>Eukaryota</taxon>
        <taxon>Metazoa</taxon>
        <taxon>Spiralia</taxon>
        <taxon>Lophotrochozoa</taxon>
        <taxon>Mollusca</taxon>
        <taxon>Bivalvia</taxon>
        <taxon>Autobranchia</taxon>
        <taxon>Heteroconchia</taxon>
        <taxon>Euheterodonta</taxon>
        <taxon>Imparidentia</taxon>
        <taxon>Neoheterodontei</taxon>
        <taxon>Myida</taxon>
        <taxon>Dreissenoidea</taxon>
        <taxon>Dreissenidae</taxon>
        <taxon>Dreissena</taxon>
    </lineage>
</organism>
<proteinExistence type="inferred from homology"/>
<dbReference type="PANTHER" id="PTHR10061:SF0">
    <property type="entry name" value="S-FORMYLGLUTATHIONE HYDROLASE"/>
    <property type="match status" value="1"/>
</dbReference>
<keyword evidence="10" id="KW-1185">Reference proteome</keyword>
<evidence type="ECO:0000256" key="1">
    <source>
        <dbReference type="ARBA" id="ARBA00002608"/>
    </source>
</evidence>
<keyword evidence="6" id="KW-0378">Hydrolase</keyword>
<dbReference type="EMBL" id="JAIWYP010000006">
    <property type="protein sequence ID" value="KAH3815804.1"/>
    <property type="molecule type" value="Genomic_DNA"/>
</dbReference>
<dbReference type="GO" id="GO:0018738">
    <property type="term" value="F:S-formylglutathione hydrolase activity"/>
    <property type="evidence" value="ECO:0007669"/>
    <property type="project" value="UniProtKB-EC"/>
</dbReference>
<evidence type="ECO:0000256" key="8">
    <source>
        <dbReference type="PIRSR" id="PIRSR614186-1"/>
    </source>
</evidence>
<keyword evidence="5" id="KW-0719">Serine esterase</keyword>
<dbReference type="GO" id="GO:0005829">
    <property type="term" value="C:cytosol"/>
    <property type="evidence" value="ECO:0007669"/>
    <property type="project" value="TreeGrafter"/>
</dbReference>
<dbReference type="AlphaFoldDB" id="A0A9D4GI00"/>
<dbReference type="PANTHER" id="PTHR10061">
    <property type="entry name" value="S-FORMYLGLUTATHIONE HYDROLASE"/>
    <property type="match status" value="1"/>
</dbReference>
<reference evidence="9" key="1">
    <citation type="journal article" date="2019" name="bioRxiv">
        <title>The Genome of the Zebra Mussel, Dreissena polymorpha: A Resource for Invasive Species Research.</title>
        <authorList>
            <person name="McCartney M.A."/>
            <person name="Auch B."/>
            <person name="Kono T."/>
            <person name="Mallez S."/>
            <person name="Zhang Y."/>
            <person name="Obille A."/>
            <person name="Becker A."/>
            <person name="Abrahante J.E."/>
            <person name="Garbe J."/>
            <person name="Badalamenti J.P."/>
            <person name="Herman A."/>
            <person name="Mangelson H."/>
            <person name="Liachko I."/>
            <person name="Sullivan S."/>
            <person name="Sone E.D."/>
            <person name="Koren S."/>
            <person name="Silverstein K.A.T."/>
            <person name="Beckman K.B."/>
            <person name="Gohl D.M."/>
        </authorList>
    </citation>
    <scope>NUCLEOTIDE SEQUENCE</scope>
    <source>
        <strain evidence="9">Duluth1</strain>
        <tissue evidence="9">Whole animal</tissue>
    </source>
</reference>
<dbReference type="InterPro" id="IPR000801">
    <property type="entry name" value="Esterase-like"/>
</dbReference>
<name>A0A9D4GI00_DREPO</name>
<evidence type="ECO:0000256" key="2">
    <source>
        <dbReference type="ARBA" id="ARBA00005622"/>
    </source>
</evidence>
<comment type="similarity">
    <text evidence="2">Belongs to the esterase D family.</text>
</comment>
<dbReference type="Gene3D" id="3.40.50.1820">
    <property type="entry name" value="alpha/beta hydrolase"/>
    <property type="match status" value="1"/>
</dbReference>
<sequence length="126" mass="14011">MPIFGHSMGGHGALVCELKNQGKFQYVSAVSTISNPIKAPLAYKATELVKKYTGPALNMLVDQGKADNFYVEEQHLPVNLSAALKEGLYKNGDQLSKKSKGCDHSYYFIAKFIEECINHHAKFLFQ</sequence>
<protein>
    <recommendedName>
        <fullName evidence="4">S-formylglutathione hydrolase</fullName>
        <ecNumber evidence="3">3.1.2.12</ecNumber>
    </recommendedName>
    <alternativeName>
        <fullName evidence="7">Esterase D</fullName>
    </alternativeName>
</protein>
<feature type="active site" description="Charge relay system" evidence="8">
    <location>
        <position position="7"/>
    </location>
</feature>
<dbReference type="InterPro" id="IPR014186">
    <property type="entry name" value="S-formylglutathione_hydrol"/>
</dbReference>
<feature type="active site" description="Charge relay system" evidence="8">
    <location>
        <position position="104"/>
    </location>
</feature>
<reference evidence="9" key="2">
    <citation type="submission" date="2020-11" db="EMBL/GenBank/DDBJ databases">
        <authorList>
            <person name="McCartney M.A."/>
            <person name="Auch B."/>
            <person name="Kono T."/>
            <person name="Mallez S."/>
            <person name="Becker A."/>
            <person name="Gohl D.M."/>
            <person name="Silverstein K.A.T."/>
            <person name="Koren S."/>
            <person name="Bechman K.B."/>
            <person name="Herman A."/>
            <person name="Abrahante J.E."/>
            <person name="Garbe J."/>
        </authorList>
    </citation>
    <scope>NUCLEOTIDE SEQUENCE</scope>
    <source>
        <strain evidence="9">Duluth1</strain>
        <tissue evidence="9">Whole animal</tissue>
    </source>
</reference>
<evidence type="ECO:0000256" key="3">
    <source>
        <dbReference type="ARBA" id="ARBA00012479"/>
    </source>
</evidence>
<gene>
    <name evidence="9" type="ORF">DPMN_144335</name>
</gene>
<evidence type="ECO:0000256" key="4">
    <source>
        <dbReference type="ARBA" id="ARBA00016774"/>
    </source>
</evidence>
<evidence type="ECO:0000256" key="5">
    <source>
        <dbReference type="ARBA" id="ARBA00022487"/>
    </source>
</evidence>
<dbReference type="EC" id="3.1.2.12" evidence="3"/>
<comment type="function">
    <text evidence="1">Serine hydrolase involved in the detoxification of formaldehyde.</text>
</comment>
<dbReference type="GO" id="GO:0046294">
    <property type="term" value="P:formaldehyde catabolic process"/>
    <property type="evidence" value="ECO:0007669"/>
    <property type="project" value="InterPro"/>
</dbReference>
<dbReference type="InterPro" id="IPR029058">
    <property type="entry name" value="AB_hydrolase_fold"/>
</dbReference>
<accession>A0A9D4GI00</accession>
<dbReference type="Proteomes" id="UP000828390">
    <property type="component" value="Unassembled WGS sequence"/>
</dbReference>
<dbReference type="Pfam" id="PF00756">
    <property type="entry name" value="Esterase"/>
    <property type="match status" value="1"/>
</dbReference>
<evidence type="ECO:0000256" key="6">
    <source>
        <dbReference type="ARBA" id="ARBA00022801"/>
    </source>
</evidence>
<comment type="caution">
    <text evidence="9">The sequence shown here is derived from an EMBL/GenBank/DDBJ whole genome shotgun (WGS) entry which is preliminary data.</text>
</comment>
<dbReference type="GO" id="GO:0052689">
    <property type="term" value="F:carboxylic ester hydrolase activity"/>
    <property type="evidence" value="ECO:0007669"/>
    <property type="project" value="UniProtKB-KW"/>
</dbReference>
<evidence type="ECO:0000313" key="9">
    <source>
        <dbReference type="EMBL" id="KAH3815804.1"/>
    </source>
</evidence>